<accession>A0A540R7H2</accession>
<dbReference type="RefSeq" id="WP_141628778.1">
    <property type="nucleotide sequence ID" value="NZ_JADPQA010000002.1"/>
</dbReference>
<proteinExistence type="predicted"/>
<feature type="transmembrane region" description="Helical" evidence="1">
    <location>
        <begin position="26"/>
        <end position="45"/>
    </location>
</feature>
<evidence type="ECO:0000313" key="2">
    <source>
        <dbReference type="EMBL" id="TQE43689.1"/>
    </source>
</evidence>
<protein>
    <submittedName>
        <fullName evidence="2">Uncharacterized protein</fullName>
    </submittedName>
</protein>
<evidence type="ECO:0000313" key="3">
    <source>
        <dbReference type="Proteomes" id="UP000318080"/>
    </source>
</evidence>
<reference evidence="2 3" key="1">
    <citation type="submission" date="2019-06" db="EMBL/GenBank/DDBJ databases">
        <title>Draft genome of C. phoceense Strain 272.</title>
        <authorList>
            <person name="Pacheco L.G.C."/>
            <person name="Barberis C.M."/>
            <person name="Almuzara M.N."/>
            <person name="Traglia G.M."/>
            <person name="Santos C.S."/>
            <person name="Rocha D.J.P.G."/>
            <person name="Aguiar E.R.G.R."/>
            <person name="Vay C.A."/>
        </authorList>
    </citation>
    <scope>NUCLEOTIDE SEQUENCE [LARGE SCALE GENOMIC DNA]</scope>
    <source>
        <strain evidence="2 3">272</strain>
    </source>
</reference>
<feature type="transmembrane region" description="Helical" evidence="1">
    <location>
        <begin position="57"/>
        <end position="78"/>
    </location>
</feature>
<sequence length="96" mass="10573">MMAIGIALAYSAGLLWSTWRLRTRPLSLLNFLANALFDIALAFYFGRALAWNPGALWAWYILVAAVTLRIGVGAYQLFYKSPASRSSMPATSAAKR</sequence>
<dbReference type="GeneID" id="79852760"/>
<keyword evidence="3" id="KW-1185">Reference proteome</keyword>
<keyword evidence="1" id="KW-1133">Transmembrane helix</keyword>
<keyword evidence="1" id="KW-0472">Membrane</keyword>
<dbReference type="EMBL" id="VHIR01000006">
    <property type="protein sequence ID" value="TQE43689.1"/>
    <property type="molecule type" value="Genomic_DNA"/>
</dbReference>
<gene>
    <name evidence="2" type="ORF">EJK80_05325</name>
</gene>
<dbReference type="AlphaFoldDB" id="A0A540R7H2"/>
<comment type="caution">
    <text evidence="2">The sequence shown here is derived from an EMBL/GenBank/DDBJ whole genome shotgun (WGS) entry which is preliminary data.</text>
</comment>
<dbReference type="STRING" id="1686286.GCA_900092335_01540"/>
<organism evidence="2 3">
    <name type="scientific">Corynebacterium phoceense</name>
    <dbReference type="NCBI Taxonomy" id="1686286"/>
    <lineage>
        <taxon>Bacteria</taxon>
        <taxon>Bacillati</taxon>
        <taxon>Actinomycetota</taxon>
        <taxon>Actinomycetes</taxon>
        <taxon>Mycobacteriales</taxon>
        <taxon>Corynebacteriaceae</taxon>
        <taxon>Corynebacterium</taxon>
    </lineage>
</organism>
<name>A0A540R7H2_9CORY</name>
<keyword evidence="1" id="KW-0812">Transmembrane</keyword>
<evidence type="ECO:0000256" key="1">
    <source>
        <dbReference type="SAM" id="Phobius"/>
    </source>
</evidence>
<dbReference type="Proteomes" id="UP000318080">
    <property type="component" value="Unassembled WGS sequence"/>
</dbReference>